<proteinExistence type="predicted"/>
<dbReference type="InterPro" id="IPR017808">
    <property type="entry name" value="EgtC"/>
</dbReference>
<evidence type="ECO:0000259" key="2">
    <source>
        <dbReference type="PROSITE" id="PS51278"/>
    </source>
</evidence>
<keyword evidence="4" id="KW-1185">Reference proteome</keyword>
<sequence length="256" mass="28624">MCRLLGYFGQPVLLDRLISQPDHSLVVQSYQPKEMTAGLLNADGFGVGWYHATRKAEPFTYRNTLPIWNDLNLQSLSRYVESGCVLANVRSATAGLATDLSNCQPFQHASLLGIHNGFIKDFRQTLYRPMRDRLSDLAYQFIQGLTDSEHIFATVIDELETSANLTEALHRTLKVLMELGEAHQTPFSANLILSDGNQLVASRYAQGVPTPTLYYLQDSGSVLVVSEPMFDGNWKALPDRCLLTVHHDLKLDITPI</sequence>
<dbReference type="Pfam" id="PF13230">
    <property type="entry name" value="GATase_4"/>
    <property type="match status" value="1"/>
</dbReference>
<name>A0A1Z4JNW9_LEPBY</name>
<dbReference type="PANTHER" id="PTHR43187:SF1">
    <property type="entry name" value="GLUTAMINE AMIDOTRANSFERASE DUG3-RELATED"/>
    <property type="match status" value="1"/>
</dbReference>
<keyword evidence="1 3" id="KW-0315">Glutamine amidotransferase</keyword>
<dbReference type="Gene3D" id="3.60.20.10">
    <property type="entry name" value="Glutamine Phosphoribosylpyrophosphate, subunit 1, domain 1"/>
    <property type="match status" value="1"/>
</dbReference>
<dbReference type="InterPro" id="IPR026869">
    <property type="entry name" value="EgtC-like"/>
</dbReference>
<accession>A0A1Z4JNW9</accession>
<dbReference type="InterPro" id="IPR052373">
    <property type="entry name" value="Gamma-glu_amide_hydrolase"/>
</dbReference>
<dbReference type="PROSITE" id="PS51278">
    <property type="entry name" value="GATASE_TYPE_2"/>
    <property type="match status" value="1"/>
</dbReference>
<dbReference type="Proteomes" id="UP000217895">
    <property type="component" value="Chromosome"/>
</dbReference>
<dbReference type="NCBIfam" id="TIGR03442">
    <property type="entry name" value="ergothioneine biosynthesis protein EgtC"/>
    <property type="match status" value="1"/>
</dbReference>
<reference evidence="3 4" key="1">
    <citation type="submission" date="2017-06" db="EMBL/GenBank/DDBJ databases">
        <title>Genome sequencing of cyanobaciteial culture collection at National Institute for Environmental Studies (NIES).</title>
        <authorList>
            <person name="Hirose Y."/>
            <person name="Shimura Y."/>
            <person name="Fujisawa T."/>
            <person name="Nakamura Y."/>
            <person name="Kawachi M."/>
        </authorList>
    </citation>
    <scope>NUCLEOTIDE SEQUENCE [LARGE SCALE GENOMIC DNA]</scope>
    <source>
        <strain evidence="3 4">NIES-2135</strain>
    </source>
</reference>
<dbReference type="GO" id="GO:0016740">
    <property type="term" value="F:transferase activity"/>
    <property type="evidence" value="ECO:0007669"/>
    <property type="project" value="UniProtKB-KW"/>
</dbReference>
<organism evidence="3 4">
    <name type="scientific">Leptolyngbya boryana NIES-2135</name>
    <dbReference type="NCBI Taxonomy" id="1973484"/>
    <lineage>
        <taxon>Bacteria</taxon>
        <taxon>Bacillati</taxon>
        <taxon>Cyanobacteriota</taxon>
        <taxon>Cyanophyceae</taxon>
        <taxon>Leptolyngbyales</taxon>
        <taxon>Leptolyngbyaceae</taxon>
        <taxon>Leptolyngbya group</taxon>
        <taxon>Leptolyngbya</taxon>
    </lineage>
</organism>
<dbReference type="PANTHER" id="PTHR43187">
    <property type="entry name" value="GLUTAMINE AMIDOTRANSFERASE DUG3-RELATED"/>
    <property type="match status" value="1"/>
</dbReference>
<gene>
    <name evidence="3" type="ORF">NIES2135_52790</name>
</gene>
<keyword evidence="3" id="KW-0808">Transferase</keyword>
<dbReference type="EMBL" id="AP018203">
    <property type="protein sequence ID" value="BAY58406.1"/>
    <property type="molecule type" value="Genomic_DNA"/>
</dbReference>
<dbReference type="SUPFAM" id="SSF56235">
    <property type="entry name" value="N-terminal nucleophile aminohydrolases (Ntn hydrolases)"/>
    <property type="match status" value="1"/>
</dbReference>
<protein>
    <submittedName>
        <fullName evidence="3">Glutamine amidotransferase</fullName>
    </submittedName>
</protein>
<dbReference type="CDD" id="cd01908">
    <property type="entry name" value="YafJ"/>
    <property type="match status" value="1"/>
</dbReference>
<evidence type="ECO:0000313" key="3">
    <source>
        <dbReference type="EMBL" id="BAY58406.1"/>
    </source>
</evidence>
<dbReference type="GO" id="GO:0052699">
    <property type="term" value="P:ergothioneine biosynthetic process"/>
    <property type="evidence" value="ECO:0007669"/>
    <property type="project" value="InterPro"/>
</dbReference>
<evidence type="ECO:0000313" key="4">
    <source>
        <dbReference type="Proteomes" id="UP000217895"/>
    </source>
</evidence>
<dbReference type="InterPro" id="IPR029055">
    <property type="entry name" value="Ntn_hydrolases_N"/>
</dbReference>
<feature type="domain" description="Glutamine amidotransferase type-2" evidence="2">
    <location>
        <begin position="2"/>
        <end position="256"/>
    </location>
</feature>
<dbReference type="InterPro" id="IPR017932">
    <property type="entry name" value="GATase_2_dom"/>
</dbReference>
<evidence type="ECO:0000256" key="1">
    <source>
        <dbReference type="ARBA" id="ARBA00022962"/>
    </source>
</evidence>
<dbReference type="AlphaFoldDB" id="A0A1Z4JNW9"/>